<dbReference type="PANTHER" id="PTHR44329">
    <property type="entry name" value="SERINE/THREONINE-PROTEIN KINASE TNNI3K-RELATED"/>
    <property type="match status" value="1"/>
</dbReference>
<keyword evidence="2" id="KW-0547">Nucleotide-binding</keyword>
<keyword evidence="4" id="KW-0067">ATP-binding</keyword>
<accession>A0A0M3KEY6</accession>
<evidence type="ECO:0000256" key="2">
    <source>
        <dbReference type="ARBA" id="ARBA00022741"/>
    </source>
</evidence>
<organism evidence="8">
    <name type="scientific">Anisakis simplex</name>
    <name type="common">Herring worm</name>
    <dbReference type="NCBI Taxonomy" id="6269"/>
    <lineage>
        <taxon>Eukaryota</taxon>
        <taxon>Metazoa</taxon>
        <taxon>Ecdysozoa</taxon>
        <taxon>Nematoda</taxon>
        <taxon>Chromadorea</taxon>
        <taxon>Rhabditida</taxon>
        <taxon>Spirurina</taxon>
        <taxon>Ascaridomorpha</taxon>
        <taxon>Ascaridoidea</taxon>
        <taxon>Anisakidae</taxon>
        <taxon>Anisakis</taxon>
        <taxon>Anisakis simplex complex</taxon>
    </lineage>
</organism>
<dbReference type="InterPro" id="IPR011009">
    <property type="entry name" value="Kinase-like_dom_sf"/>
</dbReference>
<evidence type="ECO:0000256" key="3">
    <source>
        <dbReference type="ARBA" id="ARBA00022777"/>
    </source>
</evidence>
<evidence type="ECO:0000259" key="5">
    <source>
        <dbReference type="PROSITE" id="PS50011"/>
    </source>
</evidence>
<keyword evidence="1" id="KW-0808">Transferase</keyword>
<dbReference type="InterPro" id="IPR008271">
    <property type="entry name" value="Ser/Thr_kinase_AS"/>
</dbReference>
<dbReference type="InterPro" id="IPR000719">
    <property type="entry name" value="Prot_kinase_dom"/>
</dbReference>
<reference evidence="6 7" key="2">
    <citation type="submission" date="2018-11" db="EMBL/GenBank/DDBJ databases">
        <authorList>
            <consortium name="Pathogen Informatics"/>
        </authorList>
    </citation>
    <scope>NUCLEOTIDE SEQUENCE [LARGE SCALE GENOMIC DNA]</scope>
</reference>
<dbReference type="InterPro" id="IPR001245">
    <property type="entry name" value="Ser-Thr/Tyr_kinase_cat_dom"/>
</dbReference>
<keyword evidence="3" id="KW-0418">Kinase</keyword>
<gene>
    <name evidence="6" type="ORF">ASIM_LOCUS18934</name>
</gene>
<evidence type="ECO:0000313" key="7">
    <source>
        <dbReference type="Proteomes" id="UP000267096"/>
    </source>
</evidence>
<name>A0A0M3KEY6_ANISI</name>
<proteinExistence type="predicted"/>
<dbReference type="SUPFAM" id="SSF56112">
    <property type="entry name" value="Protein kinase-like (PK-like)"/>
    <property type="match status" value="1"/>
</dbReference>
<dbReference type="OrthoDB" id="10013149at2759"/>
<dbReference type="SMART" id="SM00220">
    <property type="entry name" value="S_TKc"/>
    <property type="match status" value="1"/>
</dbReference>
<dbReference type="GO" id="GO:0005737">
    <property type="term" value="C:cytoplasm"/>
    <property type="evidence" value="ECO:0007669"/>
    <property type="project" value="TreeGrafter"/>
</dbReference>
<reference evidence="8" key="1">
    <citation type="submission" date="2017-02" db="UniProtKB">
        <authorList>
            <consortium name="WormBaseParasite"/>
        </authorList>
    </citation>
    <scope>IDENTIFICATION</scope>
</reference>
<dbReference type="AlphaFoldDB" id="A0A0M3KEY6"/>
<evidence type="ECO:0000313" key="6">
    <source>
        <dbReference type="EMBL" id="VDK66752.1"/>
    </source>
</evidence>
<dbReference type="InterPro" id="IPR051681">
    <property type="entry name" value="Ser/Thr_Kinases-Pseudokinases"/>
</dbReference>
<evidence type="ECO:0000256" key="4">
    <source>
        <dbReference type="ARBA" id="ARBA00022840"/>
    </source>
</evidence>
<evidence type="ECO:0000313" key="8">
    <source>
        <dbReference type="WBParaSite" id="ASIM_0001954501-mRNA-1"/>
    </source>
</evidence>
<dbReference type="GO" id="GO:0005524">
    <property type="term" value="F:ATP binding"/>
    <property type="evidence" value="ECO:0007669"/>
    <property type="project" value="UniProtKB-KW"/>
</dbReference>
<sequence>MLEKEVDILSRIRHRNVIEFYGVSEDKHNFIIVTEFAEGGSLFNYLRSTADIEISQIIEWAMQIATAVEYLHYGAPVSVIHRDLKSNNVVLRAQRVCKLCDFGLSKNLAGSRTAASFAGTIPWMSPGNITAATDVWSYGVVLWEMLTREVPYKDQANFFVMKSVTEKGSTLAIPEEYPPDFKRYDFTDDFLLILISSVNNLFGGNSQVRTLREFESDEDLSEALRLTGNDPLMSPVYNEVMARKRYSLKRLIISFDKEK</sequence>
<feature type="domain" description="Protein kinase" evidence="5">
    <location>
        <begin position="1"/>
        <end position="246"/>
    </location>
</feature>
<dbReference type="PROSITE" id="PS50011">
    <property type="entry name" value="PROTEIN_KINASE_DOM"/>
    <property type="match status" value="1"/>
</dbReference>
<dbReference type="GO" id="GO:0004674">
    <property type="term" value="F:protein serine/threonine kinase activity"/>
    <property type="evidence" value="ECO:0007669"/>
    <property type="project" value="TreeGrafter"/>
</dbReference>
<dbReference type="WBParaSite" id="ASIM_0001954501-mRNA-1">
    <property type="protein sequence ID" value="ASIM_0001954501-mRNA-1"/>
    <property type="gene ID" value="ASIM_0001954501"/>
</dbReference>
<dbReference type="Proteomes" id="UP000267096">
    <property type="component" value="Unassembled WGS sequence"/>
</dbReference>
<dbReference type="Gene3D" id="1.10.510.10">
    <property type="entry name" value="Transferase(Phosphotransferase) domain 1"/>
    <property type="match status" value="1"/>
</dbReference>
<dbReference type="Pfam" id="PF07714">
    <property type="entry name" value="PK_Tyr_Ser-Thr"/>
    <property type="match status" value="1"/>
</dbReference>
<dbReference type="PANTHER" id="PTHR44329:SF288">
    <property type="entry name" value="MITOGEN-ACTIVATED PROTEIN KINASE KINASE KINASE 20"/>
    <property type="match status" value="1"/>
</dbReference>
<dbReference type="PROSITE" id="PS00108">
    <property type="entry name" value="PROTEIN_KINASE_ST"/>
    <property type="match status" value="1"/>
</dbReference>
<keyword evidence="7" id="KW-1185">Reference proteome</keyword>
<protein>
    <submittedName>
        <fullName evidence="8">Protein kinase domain-containing protein</fullName>
    </submittedName>
</protein>
<evidence type="ECO:0000256" key="1">
    <source>
        <dbReference type="ARBA" id="ARBA00022679"/>
    </source>
</evidence>
<dbReference type="EMBL" id="UYRR01036317">
    <property type="protein sequence ID" value="VDK66752.1"/>
    <property type="molecule type" value="Genomic_DNA"/>
</dbReference>